<feature type="transmembrane region" description="Helical" evidence="5">
    <location>
        <begin position="119"/>
        <end position="137"/>
    </location>
</feature>
<feature type="transmembrane region" description="Helical" evidence="5">
    <location>
        <begin position="63"/>
        <end position="80"/>
    </location>
</feature>
<proteinExistence type="predicted"/>
<protein>
    <recommendedName>
        <fullName evidence="6">O-antigen ligase-related domain-containing protein</fullName>
    </recommendedName>
</protein>
<dbReference type="InterPro" id="IPR007016">
    <property type="entry name" value="O-antigen_ligase-rel_domated"/>
</dbReference>
<feature type="transmembrane region" description="Helical" evidence="5">
    <location>
        <begin position="157"/>
        <end position="175"/>
    </location>
</feature>
<feature type="transmembrane region" description="Helical" evidence="5">
    <location>
        <begin position="393"/>
        <end position="410"/>
    </location>
</feature>
<keyword evidence="3 5" id="KW-1133">Transmembrane helix</keyword>
<name>A0A177E7J1_9BACT</name>
<feature type="transmembrane region" description="Helical" evidence="5">
    <location>
        <begin position="182"/>
        <end position="198"/>
    </location>
</feature>
<evidence type="ECO:0000256" key="3">
    <source>
        <dbReference type="ARBA" id="ARBA00022989"/>
    </source>
</evidence>
<dbReference type="InterPro" id="IPR051533">
    <property type="entry name" value="WaaL-like"/>
</dbReference>
<sequence length="422" mass="48920">MRNKIQRISIDHLICFFVFTGIISLVSEFLMTPRTISAICLYILFFLQVYLLGLKQLQINRKLIVVLFFFFLSLFVSALLSEDPLYSFKWIKKDFWVSLALGLGIIVCRKKILLLKTILFSFFMSLFFNNIHFYHKAAIQCKTLDIFSPHFIIDRNYSFILPILISFSLACFWYFKNIYLRIFIFINLIFGTTFMILTGARGGYVSLFIVYFLWTIFLVYLSLKERGYLNLKLITISLLLIAFLLSVFGIATSFHPKVQAALKRGFSPNGRDVIIKTRFPVIFKEHPFFGLGYGRRLYFDFLDKHNVPKIHGHYSAKEKRFVYHSDEGIFIQTIIRQGILGFMVFIVLICLALKFSFKSALSANKLESLISFSIFSCIISSVCFRGLVETIKLTEFVLLVFILVVLGPSYEGSNDFSRKTTS</sequence>
<gene>
    <name evidence="7" type="ORF">TH606_05625</name>
</gene>
<accession>A0A177E7J1</accession>
<dbReference type="STRING" id="1795632.TH606_05625"/>
<evidence type="ECO:0000313" key="8">
    <source>
        <dbReference type="Proteomes" id="UP000076964"/>
    </source>
</evidence>
<evidence type="ECO:0000256" key="4">
    <source>
        <dbReference type="ARBA" id="ARBA00023136"/>
    </source>
</evidence>
<comment type="subcellular location">
    <subcellularLocation>
        <location evidence="1">Membrane</location>
        <topology evidence="1">Multi-pass membrane protein</topology>
    </subcellularLocation>
</comment>
<keyword evidence="4 5" id="KW-0472">Membrane</keyword>
<feature type="transmembrane region" description="Helical" evidence="5">
    <location>
        <begin position="233"/>
        <end position="254"/>
    </location>
</feature>
<feature type="transmembrane region" description="Helical" evidence="5">
    <location>
        <begin position="369"/>
        <end position="387"/>
    </location>
</feature>
<feature type="transmembrane region" description="Helical" evidence="5">
    <location>
        <begin position="12"/>
        <end position="30"/>
    </location>
</feature>
<comment type="caution">
    <text evidence="7">The sequence shown here is derived from an EMBL/GenBank/DDBJ whole genome shotgun (WGS) entry which is preliminary data.</text>
</comment>
<feature type="transmembrane region" description="Helical" evidence="5">
    <location>
        <begin position="95"/>
        <end position="112"/>
    </location>
</feature>
<feature type="transmembrane region" description="Helical" evidence="5">
    <location>
        <begin position="36"/>
        <end position="54"/>
    </location>
</feature>
<evidence type="ECO:0000256" key="5">
    <source>
        <dbReference type="SAM" id="Phobius"/>
    </source>
</evidence>
<evidence type="ECO:0000313" key="7">
    <source>
        <dbReference type="EMBL" id="OAG27676.1"/>
    </source>
</evidence>
<keyword evidence="2 5" id="KW-0812">Transmembrane</keyword>
<dbReference type="Pfam" id="PF04932">
    <property type="entry name" value="Wzy_C"/>
    <property type="match status" value="1"/>
</dbReference>
<feature type="transmembrane region" description="Helical" evidence="5">
    <location>
        <begin position="334"/>
        <end position="357"/>
    </location>
</feature>
<dbReference type="PANTHER" id="PTHR37422">
    <property type="entry name" value="TEICHURONIC ACID BIOSYNTHESIS PROTEIN TUAE"/>
    <property type="match status" value="1"/>
</dbReference>
<organism evidence="7 8">
    <name type="scientific">Thermodesulfatator autotrophicus</name>
    <dbReference type="NCBI Taxonomy" id="1795632"/>
    <lineage>
        <taxon>Bacteria</taxon>
        <taxon>Pseudomonadati</taxon>
        <taxon>Thermodesulfobacteriota</taxon>
        <taxon>Thermodesulfobacteria</taxon>
        <taxon>Thermodesulfobacteriales</taxon>
        <taxon>Thermodesulfatatoraceae</taxon>
        <taxon>Thermodesulfatator</taxon>
    </lineage>
</organism>
<evidence type="ECO:0000256" key="1">
    <source>
        <dbReference type="ARBA" id="ARBA00004141"/>
    </source>
</evidence>
<dbReference type="AlphaFoldDB" id="A0A177E7J1"/>
<evidence type="ECO:0000256" key="2">
    <source>
        <dbReference type="ARBA" id="ARBA00022692"/>
    </source>
</evidence>
<keyword evidence="8" id="KW-1185">Reference proteome</keyword>
<dbReference type="EMBL" id="LSFI01000022">
    <property type="protein sequence ID" value="OAG27676.1"/>
    <property type="molecule type" value="Genomic_DNA"/>
</dbReference>
<reference evidence="7 8" key="1">
    <citation type="submission" date="2016-02" db="EMBL/GenBank/DDBJ databases">
        <title>Draft genome sequence of Thermodesulfatator sp. S606.</title>
        <authorList>
            <person name="Lai Q."/>
            <person name="Cao J."/>
            <person name="Dupont S."/>
            <person name="Shao Z."/>
            <person name="Jebbar M."/>
            <person name="Alain K."/>
        </authorList>
    </citation>
    <scope>NUCLEOTIDE SEQUENCE [LARGE SCALE GENOMIC DNA]</scope>
    <source>
        <strain evidence="7 8">S606</strain>
    </source>
</reference>
<dbReference type="Proteomes" id="UP000076964">
    <property type="component" value="Unassembled WGS sequence"/>
</dbReference>
<feature type="domain" description="O-antigen ligase-related" evidence="6">
    <location>
        <begin position="188"/>
        <end position="346"/>
    </location>
</feature>
<evidence type="ECO:0000259" key="6">
    <source>
        <dbReference type="Pfam" id="PF04932"/>
    </source>
</evidence>
<dbReference type="PANTHER" id="PTHR37422:SF17">
    <property type="entry name" value="O-ANTIGEN LIGASE"/>
    <property type="match status" value="1"/>
</dbReference>
<dbReference type="GO" id="GO:0016020">
    <property type="term" value="C:membrane"/>
    <property type="evidence" value="ECO:0007669"/>
    <property type="project" value="UniProtKB-SubCell"/>
</dbReference>
<feature type="transmembrane region" description="Helical" evidence="5">
    <location>
        <begin position="204"/>
        <end position="221"/>
    </location>
</feature>